<evidence type="ECO:0000313" key="8">
    <source>
        <dbReference type="EMBL" id="PWA71222.1"/>
    </source>
</evidence>
<keyword evidence="9" id="KW-1185">Reference proteome</keyword>
<keyword evidence="3" id="KW-0813">Transport</keyword>
<evidence type="ECO:0000256" key="4">
    <source>
        <dbReference type="ARBA" id="ARBA00022692"/>
    </source>
</evidence>
<evidence type="ECO:0000256" key="2">
    <source>
        <dbReference type="ARBA" id="ARBA00010276"/>
    </source>
</evidence>
<dbReference type="InterPro" id="IPR004813">
    <property type="entry name" value="OPT"/>
</dbReference>
<comment type="similarity">
    <text evidence="2">Belongs to the YSL (TC 2.A.67.2) family.</text>
</comment>
<dbReference type="GO" id="GO:0010039">
    <property type="term" value="P:response to iron ion"/>
    <property type="evidence" value="ECO:0007669"/>
    <property type="project" value="TreeGrafter"/>
</dbReference>
<dbReference type="Proteomes" id="UP000245207">
    <property type="component" value="Unassembled WGS sequence"/>
</dbReference>
<evidence type="ECO:0000256" key="7">
    <source>
        <dbReference type="SAM" id="MobiDB-lite"/>
    </source>
</evidence>
<dbReference type="GO" id="GO:0051980">
    <property type="term" value="F:iron-nicotianamine transmembrane transporter activity"/>
    <property type="evidence" value="ECO:0007669"/>
    <property type="project" value="TreeGrafter"/>
</dbReference>
<dbReference type="GO" id="GO:0048316">
    <property type="term" value="P:seed development"/>
    <property type="evidence" value="ECO:0007669"/>
    <property type="project" value="TreeGrafter"/>
</dbReference>
<feature type="region of interest" description="Disordered" evidence="7">
    <location>
        <begin position="82"/>
        <end position="123"/>
    </location>
</feature>
<dbReference type="PANTHER" id="PTHR31645:SF4">
    <property type="entry name" value="METAL-NICOTIANAMINE TRANSPORTER YSL3"/>
    <property type="match status" value="1"/>
</dbReference>
<organism evidence="8 9">
    <name type="scientific">Artemisia annua</name>
    <name type="common">Sweet wormwood</name>
    <dbReference type="NCBI Taxonomy" id="35608"/>
    <lineage>
        <taxon>Eukaryota</taxon>
        <taxon>Viridiplantae</taxon>
        <taxon>Streptophyta</taxon>
        <taxon>Embryophyta</taxon>
        <taxon>Tracheophyta</taxon>
        <taxon>Spermatophyta</taxon>
        <taxon>Magnoliopsida</taxon>
        <taxon>eudicotyledons</taxon>
        <taxon>Gunneridae</taxon>
        <taxon>Pentapetalae</taxon>
        <taxon>asterids</taxon>
        <taxon>campanulids</taxon>
        <taxon>Asterales</taxon>
        <taxon>Asteraceae</taxon>
        <taxon>Asteroideae</taxon>
        <taxon>Anthemideae</taxon>
        <taxon>Artemisiinae</taxon>
        <taxon>Artemisia</taxon>
    </lineage>
</organism>
<dbReference type="EMBL" id="PKPP01003115">
    <property type="protein sequence ID" value="PWA71222.1"/>
    <property type="molecule type" value="Genomic_DNA"/>
</dbReference>
<protein>
    <submittedName>
        <fullName evidence="8">Metal-nicotianamine transporter YSL3</fullName>
    </submittedName>
</protein>
<reference evidence="8 9" key="1">
    <citation type="journal article" date="2018" name="Mol. Plant">
        <title>The genome of Artemisia annua provides insight into the evolution of Asteraceae family and artemisinin biosynthesis.</title>
        <authorList>
            <person name="Shen Q."/>
            <person name="Zhang L."/>
            <person name="Liao Z."/>
            <person name="Wang S."/>
            <person name="Yan T."/>
            <person name="Shi P."/>
            <person name="Liu M."/>
            <person name="Fu X."/>
            <person name="Pan Q."/>
            <person name="Wang Y."/>
            <person name="Lv Z."/>
            <person name="Lu X."/>
            <person name="Zhang F."/>
            <person name="Jiang W."/>
            <person name="Ma Y."/>
            <person name="Chen M."/>
            <person name="Hao X."/>
            <person name="Li L."/>
            <person name="Tang Y."/>
            <person name="Lv G."/>
            <person name="Zhou Y."/>
            <person name="Sun X."/>
            <person name="Brodelius P.E."/>
            <person name="Rose J.K.C."/>
            <person name="Tang K."/>
        </authorList>
    </citation>
    <scope>NUCLEOTIDE SEQUENCE [LARGE SCALE GENOMIC DNA]</scope>
    <source>
        <strain evidence="9">cv. Huhao1</strain>
        <tissue evidence="8">Leaf</tissue>
    </source>
</reference>
<evidence type="ECO:0000256" key="6">
    <source>
        <dbReference type="ARBA" id="ARBA00023136"/>
    </source>
</evidence>
<feature type="compositionally biased region" description="Polar residues" evidence="7">
    <location>
        <begin position="86"/>
        <end position="102"/>
    </location>
</feature>
<feature type="compositionally biased region" description="Basic residues" evidence="7">
    <location>
        <begin position="103"/>
        <end position="112"/>
    </location>
</feature>
<evidence type="ECO:0000256" key="5">
    <source>
        <dbReference type="ARBA" id="ARBA00022989"/>
    </source>
</evidence>
<sequence>MDSGMLDTYKNHETGHTSKRGRTMPLQGAQTVAPMPSDTSTVRKRRIDPTSATGTNDNACHPPTHLKGLHNNVNSNGAATMEGTHDNASQPPASNYEPTKITTQHHKKRRTMKFGSQRKQTGSHIRSELHSNFVGFLALVPLRKIMIIDDKLTYPNRSAMPGLINGFHKRKQDGQMKLETSWNEWHEGASRLGFLPWGRLYAGTHVKQMVNELKNINKYLILKETGKQRLKSKKPRSEGLKVVAALKRYQCTQKQYKLLPEILILYINMLQK</sequence>
<comment type="caution">
    <text evidence="8">The sequence shown here is derived from an EMBL/GenBank/DDBJ whole genome shotgun (WGS) entry which is preliminary data.</text>
</comment>
<evidence type="ECO:0000313" key="9">
    <source>
        <dbReference type="Proteomes" id="UP000245207"/>
    </source>
</evidence>
<dbReference type="OrthoDB" id="627262at2759"/>
<gene>
    <name evidence="8" type="ORF">CTI12_AA283130</name>
</gene>
<dbReference type="AlphaFoldDB" id="A0A2U1NCH7"/>
<comment type="subcellular location">
    <subcellularLocation>
        <location evidence="1">Membrane</location>
        <topology evidence="1">Multi-pass membrane protein</topology>
    </subcellularLocation>
</comment>
<dbReference type="STRING" id="35608.A0A2U1NCH7"/>
<keyword evidence="4" id="KW-0812">Transmembrane</keyword>
<feature type="region of interest" description="Disordered" evidence="7">
    <location>
        <begin position="1"/>
        <end position="22"/>
    </location>
</feature>
<accession>A0A2U1NCH7</accession>
<dbReference type="GO" id="GO:0035673">
    <property type="term" value="F:oligopeptide transmembrane transporter activity"/>
    <property type="evidence" value="ECO:0007669"/>
    <property type="project" value="InterPro"/>
</dbReference>
<dbReference type="PANTHER" id="PTHR31645">
    <property type="entry name" value="OLIGOPEPTIDE TRANSPORTER YGL114W-RELATED"/>
    <property type="match status" value="1"/>
</dbReference>
<name>A0A2U1NCH7_ARTAN</name>
<evidence type="ECO:0000256" key="1">
    <source>
        <dbReference type="ARBA" id="ARBA00004141"/>
    </source>
</evidence>
<keyword evidence="5" id="KW-1133">Transmembrane helix</keyword>
<evidence type="ECO:0000256" key="3">
    <source>
        <dbReference type="ARBA" id="ARBA00022448"/>
    </source>
</evidence>
<keyword evidence="6" id="KW-0472">Membrane</keyword>
<dbReference type="Pfam" id="PF03169">
    <property type="entry name" value="OPT"/>
    <property type="match status" value="1"/>
</dbReference>
<proteinExistence type="inferred from homology"/>
<dbReference type="InterPro" id="IPR045035">
    <property type="entry name" value="YSL-like"/>
</dbReference>
<dbReference type="GO" id="GO:0005886">
    <property type="term" value="C:plasma membrane"/>
    <property type="evidence" value="ECO:0007669"/>
    <property type="project" value="TreeGrafter"/>
</dbReference>